<evidence type="ECO:0000313" key="8">
    <source>
        <dbReference type="EMBL" id="MCF0060466.1"/>
    </source>
</evidence>
<dbReference type="Pfam" id="PF25917">
    <property type="entry name" value="BSH_RND"/>
    <property type="match status" value="1"/>
</dbReference>
<dbReference type="NCBIfam" id="TIGR01730">
    <property type="entry name" value="RND_mfp"/>
    <property type="match status" value="1"/>
</dbReference>
<dbReference type="Gene3D" id="2.40.420.20">
    <property type="match status" value="1"/>
</dbReference>
<dbReference type="InterPro" id="IPR058625">
    <property type="entry name" value="MdtA-like_BSH"/>
</dbReference>
<evidence type="ECO:0000259" key="6">
    <source>
        <dbReference type="Pfam" id="PF25944"/>
    </source>
</evidence>
<dbReference type="GO" id="GO:0046677">
    <property type="term" value="P:response to antibiotic"/>
    <property type="evidence" value="ECO:0007669"/>
    <property type="project" value="TreeGrafter"/>
</dbReference>
<dbReference type="Proteomes" id="UP001139000">
    <property type="component" value="Unassembled WGS sequence"/>
</dbReference>
<proteinExistence type="inferred from homology"/>
<dbReference type="RefSeq" id="WP_234653229.1">
    <property type="nucleotide sequence ID" value="NZ_CP094997.1"/>
</dbReference>
<reference evidence="8" key="1">
    <citation type="submission" date="2021-12" db="EMBL/GenBank/DDBJ databases">
        <title>Novel species in genus Dyadobacter.</title>
        <authorList>
            <person name="Ma C."/>
        </authorList>
    </citation>
    <scope>NUCLEOTIDE SEQUENCE</scope>
    <source>
        <strain evidence="8">LJ419</strain>
    </source>
</reference>
<dbReference type="GO" id="GO:0005886">
    <property type="term" value="C:plasma membrane"/>
    <property type="evidence" value="ECO:0007669"/>
    <property type="project" value="TreeGrafter"/>
</dbReference>
<feature type="domain" description="Multidrug resistance protein MdtA-like beta-barrel" evidence="6">
    <location>
        <begin position="226"/>
        <end position="312"/>
    </location>
</feature>
<accession>A0A9X1PH13</accession>
<evidence type="ECO:0000259" key="7">
    <source>
        <dbReference type="Pfam" id="PF25967"/>
    </source>
</evidence>
<comment type="caution">
    <text evidence="8">The sequence shown here is derived from an EMBL/GenBank/DDBJ whole genome shotgun (WGS) entry which is preliminary data.</text>
</comment>
<evidence type="ECO:0000313" key="9">
    <source>
        <dbReference type="Proteomes" id="UP001139000"/>
    </source>
</evidence>
<evidence type="ECO:0000256" key="3">
    <source>
        <dbReference type="SAM" id="MobiDB-lite"/>
    </source>
</evidence>
<evidence type="ECO:0000256" key="2">
    <source>
        <dbReference type="ARBA" id="ARBA00009477"/>
    </source>
</evidence>
<dbReference type="InterPro" id="IPR058626">
    <property type="entry name" value="MdtA-like_b-barrel"/>
</dbReference>
<comment type="subcellular location">
    <subcellularLocation>
        <location evidence="1">Cell envelope</location>
    </subcellularLocation>
</comment>
<dbReference type="InterPro" id="IPR006143">
    <property type="entry name" value="RND_pump_MFP"/>
</dbReference>
<dbReference type="InterPro" id="IPR058627">
    <property type="entry name" value="MdtA-like_C"/>
</dbReference>
<feature type="region of interest" description="Disordered" evidence="3">
    <location>
        <begin position="28"/>
        <end position="52"/>
    </location>
</feature>
<evidence type="ECO:0000256" key="1">
    <source>
        <dbReference type="ARBA" id="ARBA00004196"/>
    </source>
</evidence>
<evidence type="ECO:0000259" key="5">
    <source>
        <dbReference type="Pfam" id="PF25917"/>
    </source>
</evidence>
<dbReference type="Gene3D" id="2.40.30.170">
    <property type="match status" value="1"/>
</dbReference>
<dbReference type="Pfam" id="PF25876">
    <property type="entry name" value="HH_MFP_RND"/>
    <property type="match status" value="1"/>
</dbReference>
<feature type="domain" description="Multidrug resistance protein MdtA-like barrel-sandwich hybrid" evidence="5">
    <location>
        <begin position="79"/>
        <end position="220"/>
    </location>
</feature>
<feature type="domain" description="Multidrug resistance protein MdtA-like alpha-helical hairpin" evidence="4">
    <location>
        <begin position="120"/>
        <end position="188"/>
    </location>
</feature>
<dbReference type="PANTHER" id="PTHR30158:SF23">
    <property type="entry name" value="MULTIDRUG RESISTANCE PROTEIN MEXA"/>
    <property type="match status" value="1"/>
</dbReference>
<dbReference type="Gene3D" id="2.40.50.100">
    <property type="match status" value="1"/>
</dbReference>
<dbReference type="SUPFAM" id="SSF111369">
    <property type="entry name" value="HlyD-like secretion proteins"/>
    <property type="match status" value="1"/>
</dbReference>
<dbReference type="EMBL" id="JAJTTC010000001">
    <property type="protein sequence ID" value="MCF0060466.1"/>
    <property type="molecule type" value="Genomic_DNA"/>
</dbReference>
<sequence length="401" mass="43164">MVLKEHAQVLSVIFVTLCLLSACGNNEKKTGMPGPGSGPPSSGMPGMPESPKTYSVLTLEPRQVTLYDEYPATMQGKENVEIRPKVDGYVEAIYVDEGASVTKGQRLFRINAPQYSEDVRTAEAQIVTARSEVDAAQMAVNKVRPLVEKDIISKYELESAEYTLKSKQATLVQAQSSLANAKTNLGYTVLTSPVNGVVGTIPYKIGSLVSSTTTEPLTTVSNISSMYAYFSLNEKQLLSLIREVPGKTFQDKLSKIPEVSLLLSDGSAYQQKGRVKTSTGQISTETGSMQLRATFTNPQALLRSGNSGKVRIPKTIDSAMVVPQSATYELQGKRFIYTVGADSVAHNTEIDASPTSDGKYFVVERGVGAGAQVVLDGVTNLKDGAKIVSKKVQPSTIYDQP</sequence>
<dbReference type="GO" id="GO:0022857">
    <property type="term" value="F:transmembrane transporter activity"/>
    <property type="evidence" value="ECO:0007669"/>
    <property type="project" value="InterPro"/>
</dbReference>
<gene>
    <name evidence="8" type="ORF">LXM26_03110</name>
</gene>
<feature type="domain" description="Multidrug resistance protein MdtA-like C-terminal permuted SH3" evidence="7">
    <location>
        <begin position="319"/>
        <end position="378"/>
    </location>
</feature>
<keyword evidence="9" id="KW-1185">Reference proteome</keyword>
<dbReference type="Pfam" id="PF25967">
    <property type="entry name" value="RND-MFP_C"/>
    <property type="match status" value="1"/>
</dbReference>
<dbReference type="Pfam" id="PF25944">
    <property type="entry name" value="Beta-barrel_RND"/>
    <property type="match status" value="1"/>
</dbReference>
<dbReference type="Gene3D" id="1.10.287.470">
    <property type="entry name" value="Helix hairpin bin"/>
    <property type="match status" value="1"/>
</dbReference>
<dbReference type="PROSITE" id="PS51257">
    <property type="entry name" value="PROKAR_LIPOPROTEIN"/>
    <property type="match status" value="1"/>
</dbReference>
<dbReference type="InterPro" id="IPR058624">
    <property type="entry name" value="MdtA-like_HH"/>
</dbReference>
<evidence type="ECO:0000259" key="4">
    <source>
        <dbReference type="Pfam" id="PF25876"/>
    </source>
</evidence>
<comment type="similarity">
    <text evidence="2">Belongs to the membrane fusion protein (MFP) (TC 8.A.1) family.</text>
</comment>
<dbReference type="GO" id="GO:0030313">
    <property type="term" value="C:cell envelope"/>
    <property type="evidence" value="ECO:0007669"/>
    <property type="project" value="UniProtKB-SubCell"/>
</dbReference>
<protein>
    <submittedName>
        <fullName evidence="8">Efflux RND transporter periplasmic adaptor subunit</fullName>
    </submittedName>
</protein>
<dbReference type="AlphaFoldDB" id="A0A9X1PH13"/>
<organism evidence="8 9">
    <name type="scientific">Dyadobacter chenwenxiniae</name>
    <dbReference type="NCBI Taxonomy" id="2906456"/>
    <lineage>
        <taxon>Bacteria</taxon>
        <taxon>Pseudomonadati</taxon>
        <taxon>Bacteroidota</taxon>
        <taxon>Cytophagia</taxon>
        <taxon>Cytophagales</taxon>
        <taxon>Spirosomataceae</taxon>
        <taxon>Dyadobacter</taxon>
    </lineage>
</organism>
<name>A0A9X1PH13_9BACT</name>
<dbReference type="PANTHER" id="PTHR30158">
    <property type="entry name" value="ACRA/E-RELATED COMPONENT OF DRUG EFFLUX TRANSPORTER"/>
    <property type="match status" value="1"/>
</dbReference>